<gene>
    <name evidence="1" type="ORF">BAUCODRAFT_245122</name>
</gene>
<protein>
    <submittedName>
        <fullName evidence="1">Uncharacterized protein</fullName>
    </submittedName>
</protein>
<dbReference type="RefSeq" id="XP_007679648.1">
    <property type="nucleotide sequence ID" value="XM_007681458.1"/>
</dbReference>
<reference evidence="1 2" key="1">
    <citation type="journal article" date="2012" name="PLoS Pathog.">
        <title>Diverse lifestyles and strategies of plant pathogenesis encoded in the genomes of eighteen Dothideomycetes fungi.</title>
        <authorList>
            <person name="Ohm R.A."/>
            <person name="Feau N."/>
            <person name="Henrissat B."/>
            <person name="Schoch C.L."/>
            <person name="Horwitz B.A."/>
            <person name="Barry K.W."/>
            <person name="Condon B.J."/>
            <person name="Copeland A.C."/>
            <person name="Dhillon B."/>
            <person name="Glaser F."/>
            <person name="Hesse C.N."/>
            <person name="Kosti I."/>
            <person name="LaButti K."/>
            <person name="Lindquist E.A."/>
            <person name="Lucas S."/>
            <person name="Salamov A.A."/>
            <person name="Bradshaw R.E."/>
            <person name="Ciuffetti L."/>
            <person name="Hamelin R.C."/>
            <person name="Kema G.H.J."/>
            <person name="Lawrence C."/>
            <person name="Scott J.A."/>
            <person name="Spatafora J.W."/>
            <person name="Turgeon B.G."/>
            <person name="de Wit P.J.G.M."/>
            <person name="Zhong S."/>
            <person name="Goodwin S.B."/>
            <person name="Grigoriev I.V."/>
        </authorList>
    </citation>
    <scope>NUCLEOTIDE SEQUENCE [LARGE SCALE GENOMIC DNA]</scope>
    <source>
        <strain evidence="1 2">UAMH 10762</strain>
    </source>
</reference>
<dbReference type="KEGG" id="bcom:BAUCODRAFT_245122"/>
<name>M2N4D1_BAUPA</name>
<accession>M2N4D1</accession>
<proteinExistence type="predicted"/>
<dbReference type="GeneID" id="19110187"/>
<dbReference type="AlphaFoldDB" id="M2N4D1"/>
<organism evidence="1 2">
    <name type="scientific">Baudoinia panamericana (strain UAMH 10762)</name>
    <name type="common">Angels' share fungus</name>
    <name type="synonym">Baudoinia compniacensis (strain UAMH 10762)</name>
    <dbReference type="NCBI Taxonomy" id="717646"/>
    <lineage>
        <taxon>Eukaryota</taxon>
        <taxon>Fungi</taxon>
        <taxon>Dikarya</taxon>
        <taxon>Ascomycota</taxon>
        <taxon>Pezizomycotina</taxon>
        <taxon>Dothideomycetes</taxon>
        <taxon>Dothideomycetidae</taxon>
        <taxon>Mycosphaerellales</taxon>
        <taxon>Teratosphaeriaceae</taxon>
        <taxon>Baudoinia</taxon>
    </lineage>
</organism>
<dbReference type="Proteomes" id="UP000011761">
    <property type="component" value="Unassembled WGS sequence"/>
</dbReference>
<dbReference type="HOGENOM" id="CLU_2305543_0_0_1"/>
<keyword evidence="2" id="KW-1185">Reference proteome</keyword>
<evidence type="ECO:0000313" key="1">
    <source>
        <dbReference type="EMBL" id="EMC93550.1"/>
    </source>
</evidence>
<dbReference type="EMBL" id="KB445560">
    <property type="protein sequence ID" value="EMC93550.1"/>
    <property type="molecule type" value="Genomic_DNA"/>
</dbReference>
<evidence type="ECO:0000313" key="2">
    <source>
        <dbReference type="Proteomes" id="UP000011761"/>
    </source>
</evidence>
<sequence>MIAPAVPDSTSTFGAVLPSRWHNSESHPCHGVKCCTTCMIMQAKLCYAPSQQACDHTPSRHGMVGVRQFTAKLASSYTSGPRKEYPYSSLVSPDCGCWGS</sequence>